<dbReference type="PRINTS" id="PR01036">
    <property type="entry name" value="TCRTETB"/>
</dbReference>
<dbReference type="EMBL" id="JABAFY010000017">
    <property type="protein sequence ID" value="NME52098.1"/>
    <property type="molecule type" value="Genomic_DNA"/>
</dbReference>
<reference evidence="8 9" key="1">
    <citation type="submission" date="2020-04" db="EMBL/GenBank/DDBJ databases">
        <authorList>
            <person name="Hitch T.C.A."/>
            <person name="Wylensek D."/>
            <person name="Clavel T."/>
        </authorList>
    </citation>
    <scope>NUCLEOTIDE SEQUENCE [LARGE SCALE GENOMIC DNA]</scope>
    <source>
        <strain evidence="8 9">PG-251-APC-1</strain>
    </source>
</reference>
<dbReference type="PROSITE" id="PS50850">
    <property type="entry name" value="MFS"/>
    <property type="match status" value="1"/>
</dbReference>
<feature type="transmembrane region" description="Helical" evidence="6">
    <location>
        <begin position="164"/>
        <end position="184"/>
    </location>
</feature>
<feature type="transmembrane region" description="Helical" evidence="6">
    <location>
        <begin position="46"/>
        <end position="64"/>
    </location>
</feature>
<dbReference type="SUPFAM" id="SSF103473">
    <property type="entry name" value="MFS general substrate transporter"/>
    <property type="match status" value="1"/>
</dbReference>
<dbReference type="RefSeq" id="WP_168935488.1">
    <property type="nucleotide sequence ID" value="NZ_CAMDEI010000039.1"/>
</dbReference>
<feature type="transmembrane region" description="Helical" evidence="6">
    <location>
        <begin position="222"/>
        <end position="241"/>
    </location>
</feature>
<sequence>MSIAKEHRWLLLAVCAAQFFMPFMVAGVNAVLPPLGESLGASARELSLLGAVYTLGLVVFQLAGGTLGDIYGRRRVFLFGLSLFSVLALVLGYIPHIDVFIGLRLFQGMGAAMLSSSSLALLASAAPKEMRASYLGLSGVAVYAGIACGPPVGGLVAGWLGWRWLFWGTGLAALAAMCIMIFRVPLEWRTAGKEPFDVPGCLLYGGAMAALTFGASCIADDHLLGGGLFLLCLVLLACFVWRELRSPFPMVDVRLLRRNRVLSLSLVAAFVNYCSFFGMVFFFSLYLQVGRGFSVQEAGLMLALQAAVQSLASPLAARLCDRYDQGLISTAGTVLCGLGLLSAAFLDMDSSLWIIVGAQCFIGAGASIFALPNTTIILEAAGPQRVGQASGLVGTVRTAGMLGNLTIITLTLSIFLGHEPVGKDNIDAFLHCTQVDMVLFGILSLLAVGCTLARNSSGAKAA</sequence>
<feature type="transmembrane region" description="Helical" evidence="6">
    <location>
        <begin position="352"/>
        <end position="371"/>
    </location>
</feature>
<evidence type="ECO:0000256" key="1">
    <source>
        <dbReference type="ARBA" id="ARBA00004141"/>
    </source>
</evidence>
<evidence type="ECO:0000256" key="2">
    <source>
        <dbReference type="ARBA" id="ARBA00022448"/>
    </source>
</evidence>
<keyword evidence="5 6" id="KW-0472">Membrane</keyword>
<dbReference type="InterPro" id="IPR020846">
    <property type="entry name" value="MFS_dom"/>
</dbReference>
<protein>
    <submittedName>
        <fullName evidence="8">MFS transporter</fullName>
    </submittedName>
</protein>
<dbReference type="InterPro" id="IPR011701">
    <property type="entry name" value="MFS"/>
</dbReference>
<gene>
    <name evidence="8" type="ORF">HF854_06065</name>
</gene>
<feature type="transmembrane region" description="Helical" evidence="6">
    <location>
        <begin position="392"/>
        <end position="416"/>
    </location>
</feature>
<organism evidence="8 9">
    <name type="scientific">Desulfovibrio piger</name>
    <dbReference type="NCBI Taxonomy" id="901"/>
    <lineage>
        <taxon>Bacteria</taxon>
        <taxon>Pseudomonadati</taxon>
        <taxon>Thermodesulfobacteriota</taxon>
        <taxon>Desulfovibrionia</taxon>
        <taxon>Desulfovibrionales</taxon>
        <taxon>Desulfovibrionaceae</taxon>
        <taxon>Desulfovibrio</taxon>
    </lineage>
</organism>
<feature type="domain" description="Major facilitator superfamily (MFS) profile" evidence="7">
    <location>
        <begin position="10"/>
        <end position="459"/>
    </location>
</feature>
<dbReference type="PANTHER" id="PTHR42718">
    <property type="entry name" value="MAJOR FACILITATOR SUPERFAMILY MULTIDRUG TRANSPORTER MFSC"/>
    <property type="match status" value="1"/>
</dbReference>
<keyword evidence="3 6" id="KW-0812">Transmembrane</keyword>
<dbReference type="Gene3D" id="1.20.1250.20">
    <property type="entry name" value="MFS general substrate transporter like domains"/>
    <property type="match status" value="2"/>
</dbReference>
<feature type="transmembrane region" description="Helical" evidence="6">
    <location>
        <begin position="298"/>
        <end position="320"/>
    </location>
</feature>
<keyword evidence="2" id="KW-0813">Transport</keyword>
<feature type="transmembrane region" description="Helical" evidence="6">
    <location>
        <begin position="76"/>
        <end position="95"/>
    </location>
</feature>
<proteinExistence type="predicted"/>
<feature type="transmembrane region" description="Helical" evidence="6">
    <location>
        <begin position="327"/>
        <end position="346"/>
    </location>
</feature>
<dbReference type="PANTHER" id="PTHR42718:SF9">
    <property type="entry name" value="MAJOR FACILITATOR SUPERFAMILY MULTIDRUG TRANSPORTER MFSC"/>
    <property type="match status" value="1"/>
</dbReference>
<feature type="transmembrane region" description="Helical" evidence="6">
    <location>
        <begin position="134"/>
        <end position="152"/>
    </location>
</feature>
<comment type="caution">
    <text evidence="8">The sequence shown here is derived from an EMBL/GenBank/DDBJ whole genome shotgun (WGS) entry which is preliminary data.</text>
</comment>
<evidence type="ECO:0000259" key="7">
    <source>
        <dbReference type="PROSITE" id="PS50850"/>
    </source>
</evidence>
<feature type="transmembrane region" description="Helical" evidence="6">
    <location>
        <begin position="196"/>
        <end position="216"/>
    </location>
</feature>
<evidence type="ECO:0000256" key="3">
    <source>
        <dbReference type="ARBA" id="ARBA00022692"/>
    </source>
</evidence>
<evidence type="ECO:0000256" key="5">
    <source>
        <dbReference type="ARBA" id="ARBA00023136"/>
    </source>
</evidence>
<comment type="subcellular location">
    <subcellularLocation>
        <location evidence="1">Membrane</location>
        <topology evidence="1">Multi-pass membrane protein</topology>
    </subcellularLocation>
</comment>
<evidence type="ECO:0000256" key="6">
    <source>
        <dbReference type="SAM" id="Phobius"/>
    </source>
</evidence>
<dbReference type="InterPro" id="IPR036259">
    <property type="entry name" value="MFS_trans_sf"/>
</dbReference>
<feature type="transmembrane region" description="Helical" evidence="6">
    <location>
        <begin position="101"/>
        <end position="122"/>
    </location>
</feature>
<evidence type="ECO:0000256" key="4">
    <source>
        <dbReference type="ARBA" id="ARBA00022989"/>
    </source>
</evidence>
<dbReference type="GO" id="GO:0016020">
    <property type="term" value="C:membrane"/>
    <property type="evidence" value="ECO:0007669"/>
    <property type="project" value="UniProtKB-SubCell"/>
</dbReference>
<dbReference type="CDD" id="cd17321">
    <property type="entry name" value="MFS_MMR_MDR_like"/>
    <property type="match status" value="1"/>
</dbReference>
<accession>A0A848CCQ6</accession>
<dbReference type="Proteomes" id="UP000522333">
    <property type="component" value="Unassembled WGS sequence"/>
</dbReference>
<dbReference type="Pfam" id="PF07690">
    <property type="entry name" value="MFS_1"/>
    <property type="match status" value="1"/>
</dbReference>
<feature type="transmembrane region" description="Helical" evidence="6">
    <location>
        <begin position="428"/>
        <end position="453"/>
    </location>
</feature>
<keyword evidence="4 6" id="KW-1133">Transmembrane helix</keyword>
<evidence type="ECO:0000313" key="9">
    <source>
        <dbReference type="Proteomes" id="UP000522333"/>
    </source>
</evidence>
<feature type="transmembrane region" description="Helical" evidence="6">
    <location>
        <begin position="261"/>
        <end position="286"/>
    </location>
</feature>
<dbReference type="AlphaFoldDB" id="A0A848CCQ6"/>
<name>A0A848CCQ6_9BACT</name>
<dbReference type="GO" id="GO:0022857">
    <property type="term" value="F:transmembrane transporter activity"/>
    <property type="evidence" value="ECO:0007669"/>
    <property type="project" value="InterPro"/>
</dbReference>
<evidence type="ECO:0000313" key="8">
    <source>
        <dbReference type="EMBL" id="NME52098.1"/>
    </source>
</evidence>